<keyword evidence="6" id="KW-0479">Metal-binding</keyword>
<reference evidence="8 9" key="1">
    <citation type="submission" date="2006-01" db="EMBL/GenBank/DDBJ databases">
        <title>Complete sequence of Anaeromyxobacter dehalogenans 2CP-C.</title>
        <authorList>
            <consortium name="US DOE Joint Genome Institute"/>
            <person name="Copeland A."/>
            <person name="Lucas S."/>
            <person name="Lapidus A."/>
            <person name="Barry K."/>
            <person name="Detter J.C."/>
            <person name="Glavina T."/>
            <person name="Hammon N."/>
            <person name="Israni S."/>
            <person name="Pitluck S."/>
            <person name="Brettin T."/>
            <person name="Bruce D."/>
            <person name="Han C."/>
            <person name="Tapia R."/>
            <person name="Gilna P."/>
            <person name="Kiss H."/>
            <person name="Schmutz J."/>
            <person name="Larimer F."/>
            <person name="Land M."/>
            <person name="Kyrpides N."/>
            <person name="Anderson I."/>
            <person name="Sanford R.A."/>
            <person name="Ritalahti K.M."/>
            <person name="Thomas H.S."/>
            <person name="Kirby J.R."/>
            <person name="Zhulin I.B."/>
            <person name="Loeffler F.E."/>
            <person name="Richardson P."/>
        </authorList>
    </citation>
    <scope>NUCLEOTIDE SEQUENCE [LARGE SCALE GENOMIC DNA]</scope>
    <source>
        <strain evidence="8 9">2CP-C</strain>
    </source>
</reference>
<dbReference type="GO" id="GO:0006777">
    <property type="term" value="P:Mo-molybdopterin cofactor biosynthetic process"/>
    <property type="evidence" value="ECO:0007669"/>
    <property type="project" value="UniProtKB-UniRule"/>
</dbReference>
<dbReference type="Proteomes" id="UP000001935">
    <property type="component" value="Chromosome"/>
</dbReference>
<dbReference type="SUPFAM" id="SSF63882">
    <property type="entry name" value="MoeA N-terminal region -like"/>
    <property type="match status" value="1"/>
</dbReference>
<evidence type="ECO:0000256" key="6">
    <source>
        <dbReference type="RuleBase" id="RU365090"/>
    </source>
</evidence>
<dbReference type="GO" id="GO:0046872">
    <property type="term" value="F:metal ion binding"/>
    <property type="evidence" value="ECO:0007669"/>
    <property type="project" value="UniProtKB-UniRule"/>
</dbReference>
<dbReference type="Pfam" id="PF03454">
    <property type="entry name" value="MoeA_C"/>
    <property type="match status" value="1"/>
</dbReference>
<dbReference type="KEGG" id="ade:Adeh_1334"/>
<organism evidence="8 9">
    <name type="scientific">Anaeromyxobacter dehalogenans (strain 2CP-C)</name>
    <dbReference type="NCBI Taxonomy" id="290397"/>
    <lineage>
        <taxon>Bacteria</taxon>
        <taxon>Pseudomonadati</taxon>
        <taxon>Myxococcota</taxon>
        <taxon>Myxococcia</taxon>
        <taxon>Myxococcales</taxon>
        <taxon>Cystobacterineae</taxon>
        <taxon>Anaeromyxobacteraceae</taxon>
        <taxon>Anaeromyxobacter</taxon>
    </lineage>
</organism>
<keyword evidence="6" id="KW-0808">Transferase</keyword>
<gene>
    <name evidence="8" type="ordered locus">Adeh_1334</name>
</gene>
<comment type="cofactor">
    <cofactor evidence="6">
        <name>Mg(2+)</name>
        <dbReference type="ChEBI" id="CHEBI:18420"/>
    </cofactor>
</comment>
<dbReference type="SUPFAM" id="SSF63867">
    <property type="entry name" value="MoeA C-terminal domain-like"/>
    <property type="match status" value="1"/>
</dbReference>
<comment type="function">
    <text evidence="1 6">Catalyzes the insertion of molybdate into adenylated molybdopterin with the concomitant release of AMP.</text>
</comment>
<comment type="catalytic activity">
    <reaction evidence="5">
        <text>adenylyl-molybdopterin + molybdate = Mo-molybdopterin + AMP + H(+)</text>
        <dbReference type="Rhea" id="RHEA:35047"/>
        <dbReference type="ChEBI" id="CHEBI:15378"/>
        <dbReference type="ChEBI" id="CHEBI:36264"/>
        <dbReference type="ChEBI" id="CHEBI:62727"/>
        <dbReference type="ChEBI" id="CHEBI:71302"/>
        <dbReference type="ChEBI" id="CHEBI:456215"/>
        <dbReference type="EC" id="2.10.1.1"/>
    </reaction>
</comment>
<dbReference type="Pfam" id="PF03453">
    <property type="entry name" value="MoeA_N"/>
    <property type="match status" value="1"/>
</dbReference>
<dbReference type="EMBL" id="CP000251">
    <property type="protein sequence ID" value="ABC81108.1"/>
    <property type="molecule type" value="Genomic_DNA"/>
</dbReference>
<dbReference type="Gene3D" id="2.170.190.11">
    <property type="entry name" value="Molybdopterin biosynthesis moea protein, domain 3"/>
    <property type="match status" value="1"/>
</dbReference>
<dbReference type="PROSITE" id="PS01079">
    <property type="entry name" value="MOCF_BIOSYNTHESIS_2"/>
    <property type="match status" value="1"/>
</dbReference>
<accession>Q2IQM6</accession>
<keyword evidence="4 6" id="KW-0501">Molybdenum cofactor biosynthesis</keyword>
<dbReference type="InterPro" id="IPR036135">
    <property type="entry name" value="MoeA_linker/N_sf"/>
</dbReference>
<protein>
    <recommendedName>
        <fullName evidence="6">Molybdopterin molybdenumtransferase</fullName>
        <ecNumber evidence="6">2.10.1.1</ecNumber>
    </recommendedName>
</protein>
<evidence type="ECO:0000256" key="2">
    <source>
        <dbReference type="ARBA" id="ARBA00005046"/>
    </source>
</evidence>
<sequence length="394" mass="40227">MMRSTMDRLLRIRDGILAALLPVAAEDVPSEEALGRWLASPALASVPAPPHTCAAMDGYAVRAADVTGPAVLPVRQTIYAGDLPAAPLAPGEAARIFTGATVPQGADAVVREEATREEGGGVRFLEAARRGEHVRQAGEDVPAGGLALAAGVRVGPRQAALLRAVGGPAVSVRRRPRVAVLSTGDEVVTGRTPDSNGEAVAGLIRAVGAEVERRAVPDRLEAVVAAIREALASADAVVTIGGVSIGARDLVPEALAHLQADVRVHGVPMKPGKPFLFALAGGAPVLGLPGSPSACLVAFEVFARPALLALCGAARTERRVVPLRLAAPAEGRPGRARLLWAAVEPGGRARPLGRDSAQVRGPALADALLFVPADAGDLPEGAEVAAWLLEDCAG</sequence>
<dbReference type="InterPro" id="IPR005110">
    <property type="entry name" value="MoeA_linker/N"/>
</dbReference>
<dbReference type="CDD" id="cd00887">
    <property type="entry name" value="MoeA"/>
    <property type="match status" value="1"/>
</dbReference>
<dbReference type="NCBIfam" id="TIGR00177">
    <property type="entry name" value="molyb_syn"/>
    <property type="match status" value="1"/>
</dbReference>
<keyword evidence="6" id="KW-0460">Magnesium</keyword>
<proteinExistence type="inferred from homology"/>
<evidence type="ECO:0000256" key="3">
    <source>
        <dbReference type="ARBA" id="ARBA00010763"/>
    </source>
</evidence>
<comment type="pathway">
    <text evidence="2 6">Cofactor biosynthesis; molybdopterin biosynthesis.</text>
</comment>
<comment type="similarity">
    <text evidence="3 6">Belongs to the MoeA family.</text>
</comment>
<dbReference type="HOGENOM" id="CLU_010186_7_0_7"/>
<dbReference type="UniPathway" id="UPA00344"/>
<evidence type="ECO:0000256" key="1">
    <source>
        <dbReference type="ARBA" id="ARBA00002901"/>
    </source>
</evidence>
<feature type="domain" description="MoaB/Mog" evidence="7">
    <location>
        <begin position="179"/>
        <end position="309"/>
    </location>
</feature>
<keyword evidence="6" id="KW-0500">Molybdenum</keyword>
<dbReference type="STRING" id="290397.Adeh_1334"/>
<dbReference type="Pfam" id="PF00994">
    <property type="entry name" value="MoCF_biosynth"/>
    <property type="match status" value="1"/>
</dbReference>
<dbReference type="NCBIfam" id="NF045515">
    <property type="entry name" value="Glp_gephyrin"/>
    <property type="match status" value="1"/>
</dbReference>
<dbReference type="GO" id="GO:0061599">
    <property type="term" value="F:molybdopterin molybdotransferase activity"/>
    <property type="evidence" value="ECO:0007669"/>
    <property type="project" value="UniProtKB-UniRule"/>
</dbReference>
<name>Q2IQM6_ANADE</name>
<evidence type="ECO:0000256" key="4">
    <source>
        <dbReference type="ARBA" id="ARBA00023150"/>
    </source>
</evidence>
<dbReference type="PANTHER" id="PTHR10192">
    <property type="entry name" value="MOLYBDOPTERIN BIOSYNTHESIS PROTEIN"/>
    <property type="match status" value="1"/>
</dbReference>
<dbReference type="Gene3D" id="2.40.340.10">
    <property type="entry name" value="MoeA, C-terminal, domain IV"/>
    <property type="match status" value="1"/>
</dbReference>
<evidence type="ECO:0000256" key="5">
    <source>
        <dbReference type="ARBA" id="ARBA00047317"/>
    </source>
</evidence>
<dbReference type="PANTHER" id="PTHR10192:SF5">
    <property type="entry name" value="GEPHYRIN"/>
    <property type="match status" value="1"/>
</dbReference>
<dbReference type="InterPro" id="IPR036688">
    <property type="entry name" value="MoeA_C_domain_IV_sf"/>
</dbReference>
<dbReference type="InterPro" id="IPR005111">
    <property type="entry name" value="MoeA_C_domain_IV"/>
</dbReference>
<dbReference type="InterPro" id="IPR038987">
    <property type="entry name" value="MoeA-like"/>
</dbReference>
<evidence type="ECO:0000313" key="9">
    <source>
        <dbReference type="Proteomes" id="UP000001935"/>
    </source>
</evidence>
<dbReference type="SUPFAM" id="SSF53218">
    <property type="entry name" value="Molybdenum cofactor biosynthesis proteins"/>
    <property type="match status" value="1"/>
</dbReference>
<dbReference type="eggNOG" id="COG0303">
    <property type="taxonomic scope" value="Bacteria"/>
</dbReference>
<dbReference type="InterPro" id="IPR001453">
    <property type="entry name" value="MoaB/Mog_dom"/>
</dbReference>
<dbReference type="GO" id="GO:0005829">
    <property type="term" value="C:cytosol"/>
    <property type="evidence" value="ECO:0007669"/>
    <property type="project" value="TreeGrafter"/>
</dbReference>
<dbReference type="AlphaFoldDB" id="Q2IQM6"/>
<dbReference type="InterPro" id="IPR036425">
    <property type="entry name" value="MoaB/Mog-like_dom_sf"/>
</dbReference>
<evidence type="ECO:0000313" key="8">
    <source>
        <dbReference type="EMBL" id="ABC81108.1"/>
    </source>
</evidence>
<dbReference type="EC" id="2.10.1.1" evidence="6"/>
<evidence type="ECO:0000259" key="7">
    <source>
        <dbReference type="SMART" id="SM00852"/>
    </source>
</evidence>
<dbReference type="Gene3D" id="3.40.980.10">
    <property type="entry name" value="MoaB/Mog-like domain"/>
    <property type="match status" value="1"/>
</dbReference>
<dbReference type="SMART" id="SM00852">
    <property type="entry name" value="MoCF_biosynth"/>
    <property type="match status" value="1"/>
</dbReference>
<dbReference type="InterPro" id="IPR008284">
    <property type="entry name" value="MoCF_biosynth_CS"/>
</dbReference>
<dbReference type="Gene3D" id="3.90.105.10">
    <property type="entry name" value="Molybdopterin biosynthesis moea protein, domain 2"/>
    <property type="match status" value="1"/>
</dbReference>